<dbReference type="Pfam" id="PF00071">
    <property type="entry name" value="Ras"/>
    <property type="match status" value="1"/>
</dbReference>
<dbReference type="SMART" id="SM00175">
    <property type="entry name" value="RAB"/>
    <property type="match status" value="1"/>
</dbReference>
<evidence type="ECO:0000256" key="2">
    <source>
        <dbReference type="ARBA" id="ARBA00011984"/>
    </source>
</evidence>
<organism evidence="5 6">
    <name type="scientific">Ridgeia piscesae</name>
    <name type="common">Tubeworm</name>
    <dbReference type="NCBI Taxonomy" id="27915"/>
    <lineage>
        <taxon>Eukaryota</taxon>
        <taxon>Metazoa</taxon>
        <taxon>Spiralia</taxon>
        <taxon>Lophotrochozoa</taxon>
        <taxon>Annelida</taxon>
        <taxon>Polychaeta</taxon>
        <taxon>Sedentaria</taxon>
        <taxon>Canalipalpata</taxon>
        <taxon>Sabellida</taxon>
        <taxon>Siboglinidae</taxon>
        <taxon>Ridgeia</taxon>
    </lineage>
</organism>
<dbReference type="PROSITE" id="PS51419">
    <property type="entry name" value="RAB"/>
    <property type="match status" value="1"/>
</dbReference>
<keyword evidence="3" id="KW-0378">Hydrolase</keyword>
<dbReference type="PANTHER" id="PTHR45704">
    <property type="entry name" value="RAS-LIKE FAMILY MEMBER 11"/>
    <property type="match status" value="1"/>
</dbReference>
<dbReference type="GO" id="GO:0003925">
    <property type="term" value="F:G protein activity"/>
    <property type="evidence" value="ECO:0007669"/>
    <property type="project" value="UniProtKB-EC"/>
</dbReference>
<comment type="similarity">
    <text evidence="1">Belongs to the small GTPase superfamily. Ras family.</text>
</comment>
<dbReference type="PROSITE" id="PS51421">
    <property type="entry name" value="RAS"/>
    <property type="match status" value="1"/>
</dbReference>
<dbReference type="Gene3D" id="3.40.50.300">
    <property type="entry name" value="P-loop containing nucleotide triphosphate hydrolases"/>
    <property type="match status" value="1"/>
</dbReference>
<dbReference type="EC" id="3.6.5.2" evidence="2"/>
<evidence type="ECO:0000256" key="1">
    <source>
        <dbReference type="ARBA" id="ARBA00008344"/>
    </source>
</evidence>
<gene>
    <name evidence="5" type="ORF">NP493_800g00000</name>
</gene>
<dbReference type="InterPro" id="IPR027417">
    <property type="entry name" value="P-loop_NTPase"/>
</dbReference>
<dbReference type="Proteomes" id="UP001209878">
    <property type="component" value="Unassembled WGS sequence"/>
</dbReference>
<name>A0AAD9NPC2_RIDPI</name>
<evidence type="ECO:0000313" key="5">
    <source>
        <dbReference type="EMBL" id="KAK2174459.1"/>
    </source>
</evidence>
<accession>A0AAD9NPC2</accession>
<dbReference type="InterPro" id="IPR051065">
    <property type="entry name" value="Ras-related_GTPase"/>
</dbReference>
<proteinExistence type="inferred from homology"/>
<dbReference type="EMBL" id="JAODUO010000800">
    <property type="protein sequence ID" value="KAK2174459.1"/>
    <property type="molecule type" value="Genomic_DNA"/>
</dbReference>
<reference evidence="5" key="1">
    <citation type="journal article" date="2023" name="Mol. Biol. Evol.">
        <title>Third-Generation Sequencing Reveals the Adaptive Role of the Epigenome in Three Deep-Sea Polychaetes.</title>
        <authorList>
            <person name="Perez M."/>
            <person name="Aroh O."/>
            <person name="Sun Y."/>
            <person name="Lan Y."/>
            <person name="Juniper S.K."/>
            <person name="Young C.R."/>
            <person name="Angers B."/>
            <person name="Qian P.Y."/>
        </authorList>
    </citation>
    <scope>NUCLEOTIDE SEQUENCE</scope>
    <source>
        <strain evidence="5">R07B-5</strain>
    </source>
</reference>
<dbReference type="SUPFAM" id="SSF52540">
    <property type="entry name" value="P-loop containing nucleoside triphosphate hydrolases"/>
    <property type="match status" value="1"/>
</dbReference>
<evidence type="ECO:0000256" key="4">
    <source>
        <dbReference type="ARBA" id="ARBA00048098"/>
    </source>
</evidence>
<dbReference type="GO" id="GO:0005525">
    <property type="term" value="F:GTP binding"/>
    <property type="evidence" value="ECO:0007669"/>
    <property type="project" value="InterPro"/>
</dbReference>
<dbReference type="InterPro" id="IPR001806">
    <property type="entry name" value="Small_GTPase"/>
</dbReference>
<dbReference type="AlphaFoldDB" id="A0AAD9NPC2"/>
<comment type="caution">
    <text evidence="5">The sequence shown here is derived from an EMBL/GenBank/DDBJ whole genome shotgun (WGS) entry which is preliminary data.</text>
</comment>
<comment type="catalytic activity">
    <reaction evidence="4">
        <text>GTP + H2O = GDP + phosphate + H(+)</text>
        <dbReference type="Rhea" id="RHEA:19669"/>
        <dbReference type="ChEBI" id="CHEBI:15377"/>
        <dbReference type="ChEBI" id="CHEBI:15378"/>
        <dbReference type="ChEBI" id="CHEBI:37565"/>
        <dbReference type="ChEBI" id="CHEBI:43474"/>
        <dbReference type="ChEBI" id="CHEBI:58189"/>
        <dbReference type="EC" id="3.6.5.2"/>
    </reaction>
</comment>
<evidence type="ECO:0000313" key="6">
    <source>
        <dbReference type="Proteomes" id="UP001209878"/>
    </source>
</evidence>
<keyword evidence="6" id="KW-1185">Reference proteome</keyword>
<dbReference type="SMART" id="SM00173">
    <property type="entry name" value="RAS"/>
    <property type="match status" value="1"/>
</dbReference>
<sequence>MPSAVAECHIRSADGFLIVYSATDRHSFEAVPAIKRLLDDQRRARNVSCVVVANKADLQHQRRVTTAEGERAAAELACAFFETSASDGGDDIAEAFHELYREVKRRKLLEGKSRRRSSAQQVKQVLNKVFKIQNAS</sequence>
<protein>
    <recommendedName>
        <fullName evidence="2">small monomeric GTPase</fullName>
        <ecNumber evidence="2">3.6.5.2</ecNumber>
    </recommendedName>
</protein>
<evidence type="ECO:0000256" key="3">
    <source>
        <dbReference type="ARBA" id="ARBA00022801"/>
    </source>
</evidence>